<dbReference type="Gene3D" id="1.10.150.130">
    <property type="match status" value="1"/>
</dbReference>
<evidence type="ECO:0000256" key="1">
    <source>
        <dbReference type="ARBA" id="ARBA00022908"/>
    </source>
</evidence>
<dbReference type="InterPro" id="IPR002104">
    <property type="entry name" value="Integrase_catalytic"/>
</dbReference>
<accession>A0A0F8ZQ05</accession>
<gene>
    <name evidence="6" type="ORF">LCGC14_3008950</name>
</gene>
<dbReference type="GO" id="GO:0015074">
    <property type="term" value="P:DNA integration"/>
    <property type="evidence" value="ECO:0007669"/>
    <property type="project" value="UniProtKB-KW"/>
</dbReference>
<proteinExistence type="predicted"/>
<dbReference type="PROSITE" id="PS51900">
    <property type="entry name" value="CB"/>
    <property type="match status" value="1"/>
</dbReference>
<dbReference type="SUPFAM" id="SSF47823">
    <property type="entry name" value="lambda integrase-like, N-terminal domain"/>
    <property type="match status" value="1"/>
</dbReference>
<dbReference type="SUPFAM" id="SSF56349">
    <property type="entry name" value="DNA breaking-rejoining enzymes"/>
    <property type="match status" value="1"/>
</dbReference>
<dbReference type="InterPro" id="IPR050090">
    <property type="entry name" value="Tyrosine_recombinase_XerCD"/>
</dbReference>
<reference evidence="6" key="1">
    <citation type="journal article" date="2015" name="Nature">
        <title>Complex archaea that bridge the gap between prokaryotes and eukaryotes.</title>
        <authorList>
            <person name="Spang A."/>
            <person name="Saw J.H."/>
            <person name="Jorgensen S.L."/>
            <person name="Zaremba-Niedzwiedzka K."/>
            <person name="Martijn J."/>
            <person name="Lind A.E."/>
            <person name="van Eijk R."/>
            <person name="Schleper C."/>
            <person name="Guy L."/>
            <person name="Ettema T.J."/>
        </authorList>
    </citation>
    <scope>NUCLEOTIDE SEQUENCE</scope>
</reference>
<dbReference type="InterPro" id="IPR010998">
    <property type="entry name" value="Integrase_recombinase_N"/>
</dbReference>
<keyword evidence="1" id="KW-0229">DNA integration</keyword>
<dbReference type="PANTHER" id="PTHR30349">
    <property type="entry name" value="PHAGE INTEGRASE-RELATED"/>
    <property type="match status" value="1"/>
</dbReference>
<dbReference type="Gene3D" id="1.10.443.10">
    <property type="entry name" value="Intergrase catalytic core"/>
    <property type="match status" value="1"/>
</dbReference>
<comment type="caution">
    <text evidence="6">The sequence shown here is derived from an EMBL/GenBank/DDBJ whole genome shotgun (WGS) entry which is preliminary data.</text>
</comment>
<keyword evidence="3" id="KW-0233">DNA recombination</keyword>
<feature type="domain" description="Core-binding (CB)" evidence="5">
    <location>
        <begin position="2"/>
        <end position="95"/>
    </location>
</feature>
<dbReference type="PROSITE" id="PS51898">
    <property type="entry name" value="TYR_RECOMBINASE"/>
    <property type="match status" value="1"/>
</dbReference>
<name>A0A0F8ZQ05_9ZZZZ</name>
<evidence type="ECO:0000256" key="2">
    <source>
        <dbReference type="ARBA" id="ARBA00023125"/>
    </source>
</evidence>
<dbReference type="GO" id="GO:0003677">
    <property type="term" value="F:DNA binding"/>
    <property type="evidence" value="ECO:0007669"/>
    <property type="project" value="UniProtKB-KW"/>
</dbReference>
<organism evidence="6">
    <name type="scientific">marine sediment metagenome</name>
    <dbReference type="NCBI Taxonomy" id="412755"/>
    <lineage>
        <taxon>unclassified sequences</taxon>
        <taxon>metagenomes</taxon>
        <taxon>ecological metagenomes</taxon>
    </lineage>
</organism>
<dbReference type="GO" id="GO:0006310">
    <property type="term" value="P:DNA recombination"/>
    <property type="evidence" value="ECO:0007669"/>
    <property type="project" value="UniProtKB-KW"/>
</dbReference>
<dbReference type="InterPro" id="IPR013762">
    <property type="entry name" value="Integrase-like_cat_sf"/>
</dbReference>
<dbReference type="EMBL" id="LAZR01062223">
    <property type="protein sequence ID" value="KKK61976.1"/>
    <property type="molecule type" value="Genomic_DNA"/>
</dbReference>
<dbReference type="Pfam" id="PF00589">
    <property type="entry name" value="Phage_integrase"/>
    <property type="match status" value="1"/>
</dbReference>
<feature type="domain" description="Tyr recombinase" evidence="4">
    <location>
        <begin position="119"/>
        <end position="304"/>
    </location>
</feature>
<sequence length="333" mass="37952">MTPIAPHIEAFLRNYLPKQRGASQHTSDTYAYGFKLLFNFASERLNQRPSELGLEQIDAPLVTDFLEHLETDRRNQSTSRNVRLAAIKAFFRFLEHRVPAALDQIRCVYAIPFKKTDSRLVPYRTRDEVQSLLDAPDPKTREGLRDRAMLHVAFAAGLRVSELVGLRLEDVTLQPEANILIRGKGRRERVLPLWKETATVLRAWLAVRGDVPVPELFVNAKGQQMSRWGFAYVLRKAAKIASKSRPELLDKQISPHVLRHSIAMLALEATQDIRKVSLWLGHSSIQTTEIYTRVDPTEKLQAINTLTPPKIRPGQFRPPDKLLAMLKGNHYGE</sequence>
<evidence type="ECO:0000259" key="4">
    <source>
        <dbReference type="PROSITE" id="PS51898"/>
    </source>
</evidence>
<protein>
    <recommendedName>
        <fullName evidence="7">Integrase</fullName>
    </recommendedName>
</protein>
<dbReference type="PANTHER" id="PTHR30349:SF81">
    <property type="entry name" value="TYROSINE RECOMBINASE XERC"/>
    <property type="match status" value="1"/>
</dbReference>
<evidence type="ECO:0000259" key="5">
    <source>
        <dbReference type="PROSITE" id="PS51900"/>
    </source>
</evidence>
<dbReference type="AlphaFoldDB" id="A0A0F8ZQ05"/>
<evidence type="ECO:0008006" key="7">
    <source>
        <dbReference type="Google" id="ProtNLM"/>
    </source>
</evidence>
<evidence type="ECO:0000313" key="6">
    <source>
        <dbReference type="EMBL" id="KKK61976.1"/>
    </source>
</evidence>
<evidence type="ECO:0000256" key="3">
    <source>
        <dbReference type="ARBA" id="ARBA00023172"/>
    </source>
</evidence>
<dbReference type="InterPro" id="IPR011010">
    <property type="entry name" value="DNA_brk_join_enz"/>
</dbReference>
<dbReference type="Pfam" id="PF02899">
    <property type="entry name" value="Phage_int_SAM_1"/>
    <property type="match status" value="1"/>
</dbReference>
<dbReference type="InterPro" id="IPR004107">
    <property type="entry name" value="Integrase_SAM-like_N"/>
</dbReference>
<keyword evidence="2" id="KW-0238">DNA-binding</keyword>
<dbReference type="InterPro" id="IPR044068">
    <property type="entry name" value="CB"/>
</dbReference>